<dbReference type="AlphaFoldDB" id="A0A158Q2K6"/>
<keyword evidence="10" id="KW-0560">Oxidoreductase</keyword>
<keyword evidence="7 10" id="KW-0503">Monooxygenase</keyword>
<accession>A0A158Q2K6</accession>
<comment type="similarity">
    <text evidence="3 10">Belongs to the cytochrome P450 family.</text>
</comment>
<dbReference type="Gene3D" id="1.10.630.10">
    <property type="entry name" value="Cytochrome P450"/>
    <property type="match status" value="1"/>
</dbReference>
<reference evidence="14" key="1">
    <citation type="submission" date="2016-04" db="UniProtKB">
        <authorList>
            <consortium name="WormBaseParasite"/>
        </authorList>
    </citation>
    <scope>IDENTIFICATION</scope>
</reference>
<dbReference type="STRING" id="318479.A0A158Q2K6"/>
<dbReference type="OrthoDB" id="1470350at2759"/>
<evidence type="ECO:0000256" key="5">
    <source>
        <dbReference type="ARBA" id="ARBA00022824"/>
    </source>
</evidence>
<evidence type="ECO:0000313" key="12">
    <source>
        <dbReference type="Proteomes" id="UP000038040"/>
    </source>
</evidence>
<evidence type="ECO:0000256" key="3">
    <source>
        <dbReference type="ARBA" id="ARBA00010617"/>
    </source>
</evidence>
<keyword evidence="5" id="KW-0256">Endoplasmic reticulum</keyword>
<comment type="subcellular location">
    <subcellularLocation>
        <location evidence="2">Endoplasmic reticulum membrane</location>
    </subcellularLocation>
</comment>
<dbReference type="PRINTS" id="PR00463">
    <property type="entry name" value="EP450I"/>
</dbReference>
<keyword evidence="4 9" id="KW-0349">Heme</keyword>
<dbReference type="SUPFAM" id="SSF48264">
    <property type="entry name" value="Cytochrome P450"/>
    <property type="match status" value="1"/>
</dbReference>
<dbReference type="Proteomes" id="UP000274756">
    <property type="component" value="Unassembled WGS sequence"/>
</dbReference>
<dbReference type="Proteomes" id="UP000038040">
    <property type="component" value="Unplaced"/>
</dbReference>
<evidence type="ECO:0000256" key="9">
    <source>
        <dbReference type="PIRSR" id="PIRSR602401-1"/>
    </source>
</evidence>
<dbReference type="InterPro" id="IPR017972">
    <property type="entry name" value="Cyt_P450_CS"/>
</dbReference>
<dbReference type="InterPro" id="IPR050196">
    <property type="entry name" value="Cytochrome_P450_Monoox"/>
</dbReference>
<dbReference type="GO" id="GO:0020037">
    <property type="term" value="F:heme binding"/>
    <property type="evidence" value="ECO:0007669"/>
    <property type="project" value="InterPro"/>
</dbReference>
<comment type="cofactor">
    <cofactor evidence="1 9">
        <name>heme</name>
        <dbReference type="ChEBI" id="CHEBI:30413"/>
    </cofactor>
</comment>
<dbReference type="PANTHER" id="PTHR24291:SF189">
    <property type="entry name" value="CYTOCHROME P450 4C3-RELATED"/>
    <property type="match status" value="1"/>
</dbReference>
<proteinExistence type="inferred from homology"/>
<keyword evidence="13" id="KW-1185">Reference proteome</keyword>
<dbReference type="Pfam" id="PF00067">
    <property type="entry name" value="p450"/>
    <property type="match status" value="1"/>
</dbReference>
<dbReference type="WBParaSite" id="DME_0000031201-mRNA-1">
    <property type="protein sequence ID" value="DME_0000031201-mRNA-1"/>
    <property type="gene ID" value="DME_0000031201"/>
</dbReference>
<keyword evidence="6 9" id="KW-0408">Iron</keyword>
<reference evidence="11 13" key="2">
    <citation type="submission" date="2018-11" db="EMBL/GenBank/DDBJ databases">
        <authorList>
            <consortium name="Pathogen Informatics"/>
        </authorList>
    </citation>
    <scope>NUCLEOTIDE SEQUENCE [LARGE SCALE GENOMIC DNA]</scope>
</reference>
<evidence type="ECO:0000256" key="10">
    <source>
        <dbReference type="RuleBase" id="RU000461"/>
    </source>
</evidence>
<dbReference type="CDD" id="cd20628">
    <property type="entry name" value="CYP4"/>
    <property type="match status" value="1"/>
</dbReference>
<dbReference type="EMBL" id="UYYG01001150">
    <property type="protein sequence ID" value="VDN54699.1"/>
    <property type="molecule type" value="Genomic_DNA"/>
</dbReference>
<dbReference type="GO" id="GO:0016705">
    <property type="term" value="F:oxidoreductase activity, acting on paired donors, with incorporation or reduction of molecular oxygen"/>
    <property type="evidence" value="ECO:0007669"/>
    <property type="project" value="InterPro"/>
</dbReference>
<organism evidence="12 14">
    <name type="scientific">Dracunculus medinensis</name>
    <name type="common">Guinea worm</name>
    <dbReference type="NCBI Taxonomy" id="318479"/>
    <lineage>
        <taxon>Eukaryota</taxon>
        <taxon>Metazoa</taxon>
        <taxon>Ecdysozoa</taxon>
        <taxon>Nematoda</taxon>
        <taxon>Chromadorea</taxon>
        <taxon>Rhabditida</taxon>
        <taxon>Spirurina</taxon>
        <taxon>Dracunculoidea</taxon>
        <taxon>Dracunculidae</taxon>
        <taxon>Dracunculus</taxon>
    </lineage>
</organism>
<dbReference type="InterPro" id="IPR002401">
    <property type="entry name" value="Cyt_P450_E_grp-I"/>
</dbReference>
<keyword evidence="9 10" id="KW-0479">Metal-binding</keyword>
<evidence type="ECO:0000313" key="11">
    <source>
        <dbReference type="EMBL" id="VDN54699.1"/>
    </source>
</evidence>
<sequence>MSVLGIVIVISMAAWMTWMLLRKVSSIFNKINIIQGPSPLPVIGNIHQIHFKPDDFFEQAQGIAYMLQKNGERMTRIWFSGWPWVLLYGAEECEAILSSNRTLKKPFQYGFLSDWIGEGLLISDPKKWRPRRKLLTPAFHYDILKDFVGIYYKHGRTLLSKFENMIGEHYNEIFHIVSYCTLDVICEAALGINPDAQNKPSPYLDSVWRMKYIIHQRTIKAQYYPKIFFNLFGNGSECKKHIKILHDFTGKAIKERKRLADEAGGIENLLKSESKRENEKISINFFTSLFIYFRNQNISGKKRMAFLDLMLDMHSKGDLSLDGIQEEVDTFTFEGHDTTSASMNWFLHLMGTNPDIQRKVQKEVDDVLGKVNLTRLMTDLEERPITYEDLGELKYLEACIKETLRLYPSVPILARLLQEETKIKNNTLPKGTGVIIVPSMVHRDPRYWPDPEVFNPDRFINNEVKHPYSYIPFSAGARNCIGQRFAIMEEKCILALLMRHLKVKSELRTDQMRVSGELVIRPFFGNNIRFAKRTYGDYTQIA</sequence>
<dbReference type="PANTHER" id="PTHR24291">
    <property type="entry name" value="CYTOCHROME P450 FAMILY 4"/>
    <property type="match status" value="1"/>
</dbReference>
<gene>
    <name evidence="11" type="ORF">DME_LOCUS4672</name>
</gene>
<dbReference type="GO" id="GO:0005506">
    <property type="term" value="F:iron ion binding"/>
    <property type="evidence" value="ECO:0007669"/>
    <property type="project" value="InterPro"/>
</dbReference>
<evidence type="ECO:0000256" key="4">
    <source>
        <dbReference type="ARBA" id="ARBA00022617"/>
    </source>
</evidence>
<evidence type="ECO:0000256" key="2">
    <source>
        <dbReference type="ARBA" id="ARBA00004586"/>
    </source>
</evidence>
<dbReference type="PROSITE" id="PS00086">
    <property type="entry name" value="CYTOCHROME_P450"/>
    <property type="match status" value="1"/>
</dbReference>
<dbReference type="PRINTS" id="PR00385">
    <property type="entry name" value="P450"/>
</dbReference>
<feature type="binding site" description="axial binding residue" evidence="9">
    <location>
        <position position="480"/>
    </location>
    <ligand>
        <name>heme</name>
        <dbReference type="ChEBI" id="CHEBI:30413"/>
    </ligand>
    <ligandPart>
        <name>Fe</name>
        <dbReference type="ChEBI" id="CHEBI:18248"/>
    </ligandPart>
</feature>
<evidence type="ECO:0000313" key="13">
    <source>
        <dbReference type="Proteomes" id="UP000274756"/>
    </source>
</evidence>
<evidence type="ECO:0000256" key="7">
    <source>
        <dbReference type="ARBA" id="ARBA00023033"/>
    </source>
</evidence>
<protein>
    <submittedName>
        <fullName evidence="14">Cytochrome P450</fullName>
    </submittedName>
</protein>
<evidence type="ECO:0000256" key="6">
    <source>
        <dbReference type="ARBA" id="ARBA00023004"/>
    </source>
</evidence>
<evidence type="ECO:0000313" key="14">
    <source>
        <dbReference type="WBParaSite" id="DME_0000031201-mRNA-1"/>
    </source>
</evidence>
<dbReference type="InterPro" id="IPR001128">
    <property type="entry name" value="Cyt_P450"/>
</dbReference>
<keyword evidence="8" id="KW-0472">Membrane</keyword>
<dbReference type="InterPro" id="IPR036396">
    <property type="entry name" value="Cyt_P450_sf"/>
</dbReference>
<name>A0A158Q2K6_DRAME</name>
<evidence type="ECO:0000256" key="8">
    <source>
        <dbReference type="ARBA" id="ARBA00023136"/>
    </source>
</evidence>
<dbReference type="GO" id="GO:0004497">
    <property type="term" value="F:monooxygenase activity"/>
    <property type="evidence" value="ECO:0007669"/>
    <property type="project" value="UniProtKB-KW"/>
</dbReference>
<evidence type="ECO:0000256" key="1">
    <source>
        <dbReference type="ARBA" id="ARBA00001971"/>
    </source>
</evidence>
<dbReference type="GO" id="GO:0005789">
    <property type="term" value="C:endoplasmic reticulum membrane"/>
    <property type="evidence" value="ECO:0007669"/>
    <property type="project" value="UniProtKB-SubCell"/>
</dbReference>